<keyword evidence="1" id="KW-0472">Membrane</keyword>
<dbReference type="EMBL" id="MSZX01000002">
    <property type="protein sequence ID" value="OPA80471.1"/>
    <property type="molecule type" value="Genomic_DNA"/>
</dbReference>
<evidence type="ECO:0000256" key="1">
    <source>
        <dbReference type="SAM" id="Phobius"/>
    </source>
</evidence>
<comment type="caution">
    <text evidence="2">The sequence shown here is derived from an EMBL/GenBank/DDBJ whole genome shotgun (WGS) entry which is preliminary data.</text>
</comment>
<accession>A0A1T2XKS2</accession>
<evidence type="ECO:0000313" key="3">
    <source>
        <dbReference type="Proteomes" id="UP000190188"/>
    </source>
</evidence>
<name>A0A1T2XKS2_9BACL</name>
<feature type="transmembrane region" description="Helical" evidence="1">
    <location>
        <begin position="82"/>
        <end position="103"/>
    </location>
</feature>
<feature type="transmembrane region" description="Helical" evidence="1">
    <location>
        <begin position="115"/>
        <end position="136"/>
    </location>
</feature>
<feature type="transmembrane region" description="Helical" evidence="1">
    <location>
        <begin position="54"/>
        <end position="70"/>
    </location>
</feature>
<dbReference type="STRING" id="1324314.BVG16_07010"/>
<proteinExistence type="predicted"/>
<sequence>MIWLKVILLFITIISVRPGLFGENYSTLGIITCGLALFLHLIEKSVVRKLEISNYFKVIVILLCVYWMYLLTQSAFLSSPLILDVAKGFITCIFILLSFAFMLSDEKLRVSFCRLFIRLMILVTCSYAITLILAVFIPLQSLQIFHIYINENVKNIYFPFTPIYGVMTVEGHVFQRFLGFFRESGISQAFMIWAYVSLDKYRLNRRLNKILLISGIVFTFSTAGIGIFIATIVLKMLFEGKKIRSIVVIPTIYVCLMYAPFIGIADKLVTHSTSITDRTSSMLTSLEIFRNNLMGVGLGNSPISEHSGINIIASLHMIGIIGLFLILLFFFYPISYVQDKKYYLVAISPFFLTALLSQPIVDSPGLYIMILLCIGESKGEPLLSSHGNRLTDSIKAKQKVTLF</sequence>
<keyword evidence="1" id="KW-1133">Transmembrane helix</keyword>
<gene>
    <name evidence="2" type="ORF">BVG16_07010</name>
</gene>
<feature type="transmembrane region" description="Helical" evidence="1">
    <location>
        <begin position="342"/>
        <end position="361"/>
    </location>
</feature>
<organism evidence="2 3">
    <name type="scientific">Paenibacillus selenitireducens</name>
    <dbReference type="NCBI Taxonomy" id="1324314"/>
    <lineage>
        <taxon>Bacteria</taxon>
        <taxon>Bacillati</taxon>
        <taxon>Bacillota</taxon>
        <taxon>Bacilli</taxon>
        <taxon>Bacillales</taxon>
        <taxon>Paenibacillaceae</taxon>
        <taxon>Paenibacillus</taxon>
    </lineage>
</organism>
<keyword evidence="3" id="KW-1185">Reference proteome</keyword>
<dbReference type="Proteomes" id="UP000190188">
    <property type="component" value="Unassembled WGS sequence"/>
</dbReference>
<feature type="transmembrane region" description="Helical" evidence="1">
    <location>
        <begin position="25"/>
        <end position="42"/>
    </location>
</feature>
<evidence type="ECO:0000313" key="2">
    <source>
        <dbReference type="EMBL" id="OPA80471.1"/>
    </source>
</evidence>
<feature type="transmembrane region" description="Helical" evidence="1">
    <location>
        <begin position="246"/>
        <end position="265"/>
    </location>
</feature>
<keyword evidence="1" id="KW-0812">Transmembrane</keyword>
<reference evidence="2 3" key="1">
    <citation type="submission" date="2017-01" db="EMBL/GenBank/DDBJ databases">
        <title>Genome analysis of Paenibacillus selenitrireducens ES3-24.</title>
        <authorList>
            <person name="Xu D."/>
            <person name="Yao R."/>
            <person name="Zheng S."/>
        </authorList>
    </citation>
    <scope>NUCLEOTIDE SEQUENCE [LARGE SCALE GENOMIC DNA]</scope>
    <source>
        <strain evidence="2 3">ES3-24</strain>
    </source>
</reference>
<feature type="transmembrane region" description="Helical" evidence="1">
    <location>
        <begin position="308"/>
        <end position="330"/>
    </location>
</feature>
<dbReference type="AlphaFoldDB" id="A0A1T2XKS2"/>
<feature type="transmembrane region" description="Helical" evidence="1">
    <location>
        <begin position="210"/>
        <end position="234"/>
    </location>
</feature>
<protein>
    <submittedName>
        <fullName evidence="2">Uncharacterized protein</fullName>
    </submittedName>
</protein>